<gene>
    <name evidence="2" type="ORF">TRFO_32263</name>
</gene>
<feature type="transmembrane region" description="Helical" evidence="1">
    <location>
        <begin position="92"/>
        <end position="111"/>
    </location>
</feature>
<keyword evidence="1" id="KW-0472">Membrane</keyword>
<sequence length="183" mass="21957">MNFRRFFAYAFIISINILILSFLFSCVFVLLPKYEQDVFRDSFHRQKKSIKAIIRRVFLRGRIFFGYKTDEELPIFQHSSFIFNIYLTAKRILQSIFGVFLSIFYAFKALFKVVIRSFNSTFRYAESRIQSINIILTGYTVKVIKLCSKITRFFTFGFRWIKKITEDLLFKMIPEDTNDKPFQ</sequence>
<dbReference type="PROSITE" id="PS51257">
    <property type="entry name" value="PROKAR_LIPOPROTEIN"/>
    <property type="match status" value="1"/>
</dbReference>
<reference evidence="2" key="1">
    <citation type="submission" date="2016-10" db="EMBL/GenBank/DDBJ databases">
        <authorList>
            <person name="Benchimol M."/>
            <person name="Almeida L.G."/>
            <person name="Vasconcelos A.T."/>
            <person name="Perreira-Neves A."/>
            <person name="Rosa I.A."/>
            <person name="Tasca T."/>
            <person name="Bogo M.R."/>
            <person name="de Souza W."/>
        </authorList>
    </citation>
    <scope>NUCLEOTIDE SEQUENCE [LARGE SCALE GENOMIC DNA]</scope>
    <source>
        <strain evidence="2">K</strain>
    </source>
</reference>
<dbReference type="AlphaFoldDB" id="A0A1J4JTT0"/>
<keyword evidence="1" id="KW-0812">Transmembrane</keyword>
<organism evidence="2 3">
    <name type="scientific">Tritrichomonas foetus</name>
    <dbReference type="NCBI Taxonomy" id="1144522"/>
    <lineage>
        <taxon>Eukaryota</taxon>
        <taxon>Metamonada</taxon>
        <taxon>Parabasalia</taxon>
        <taxon>Tritrichomonadida</taxon>
        <taxon>Tritrichomonadidae</taxon>
        <taxon>Tritrichomonas</taxon>
    </lineage>
</organism>
<evidence type="ECO:0000313" key="3">
    <source>
        <dbReference type="Proteomes" id="UP000179807"/>
    </source>
</evidence>
<accession>A0A1J4JTT0</accession>
<proteinExistence type="predicted"/>
<dbReference type="GeneID" id="94843103"/>
<evidence type="ECO:0000256" key="1">
    <source>
        <dbReference type="SAM" id="Phobius"/>
    </source>
</evidence>
<keyword evidence="3" id="KW-1185">Reference proteome</keyword>
<keyword evidence="1" id="KW-1133">Transmembrane helix</keyword>
<comment type="caution">
    <text evidence="2">The sequence shown here is derived from an EMBL/GenBank/DDBJ whole genome shotgun (WGS) entry which is preliminary data.</text>
</comment>
<dbReference type="Proteomes" id="UP000179807">
    <property type="component" value="Unassembled WGS sequence"/>
</dbReference>
<protein>
    <submittedName>
        <fullName evidence="2">Uncharacterized protein</fullName>
    </submittedName>
</protein>
<dbReference type="VEuPathDB" id="TrichDB:TRFO_32263"/>
<name>A0A1J4JTT0_9EUKA</name>
<evidence type="ECO:0000313" key="2">
    <source>
        <dbReference type="EMBL" id="OHT00918.1"/>
    </source>
</evidence>
<dbReference type="EMBL" id="MLAK01000932">
    <property type="protein sequence ID" value="OHT00918.1"/>
    <property type="molecule type" value="Genomic_DNA"/>
</dbReference>
<dbReference type="RefSeq" id="XP_068354054.1">
    <property type="nucleotide sequence ID" value="XM_068508399.1"/>
</dbReference>
<feature type="transmembrane region" description="Helical" evidence="1">
    <location>
        <begin position="7"/>
        <end position="31"/>
    </location>
</feature>